<dbReference type="Gene3D" id="3.40.50.1000">
    <property type="entry name" value="HAD superfamily/HAD-like"/>
    <property type="match status" value="1"/>
</dbReference>
<dbReference type="Gene3D" id="3.30.70.1020">
    <property type="entry name" value="Trehalose-6-phosphate phosphatase related protein, domain 2"/>
    <property type="match status" value="1"/>
</dbReference>
<dbReference type="SUPFAM" id="SSF56784">
    <property type="entry name" value="HAD-like"/>
    <property type="match status" value="1"/>
</dbReference>
<reference evidence="4 5" key="1">
    <citation type="submission" date="2020-02" db="EMBL/GenBank/DDBJ databases">
        <authorList>
            <person name="Li X.-J."/>
            <person name="Han X.-M."/>
        </authorList>
    </citation>
    <scope>NUCLEOTIDE SEQUENCE [LARGE SCALE GENOMIC DNA]</scope>
    <source>
        <strain evidence="4 5">CCTCC AB 2017055</strain>
    </source>
</reference>
<comment type="similarity">
    <text evidence="3">Belongs to the trehalose phosphatase family.</text>
</comment>
<dbReference type="Proteomes" id="UP000475214">
    <property type="component" value="Unassembled WGS sequence"/>
</dbReference>
<dbReference type="UniPathway" id="UPA00299"/>
<evidence type="ECO:0000256" key="2">
    <source>
        <dbReference type="ARBA" id="ARBA00024179"/>
    </source>
</evidence>
<protein>
    <recommendedName>
        <fullName evidence="3">Trehalose 6-phosphate phosphatase</fullName>
        <ecNumber evidence="3">3.1.3.12</ecNumber>
    </recommendedName>
</protein>
<dbReference type="InterPro" id="IPR003337">
    <property type="entry name" value="Trehalose_PPase"/>
</dbReference>
<keyword evidence="3" id="KW-0479">Metal-binding</keyword>
<comment type="catalytic activity">
    <reaction evidence="3">
        <text>alpha,alpha-trehalose 6-phosphate + H2O = alpha,alpha-trehalose + phosphate</text>
        <dbReference type="Rhea" id="RHEA:23420"/>
        <dbReference type="ChEBI" id="CHEBI:15377"/>
        <dbReference type="ChEBI" id="CHEBI:16551"/>
        <dbReference type="ChEBI" id="CHEBI:43474"/>
        <dbReference type="ChEBI" id="CHEBI:58429"/>
        <dbReference type="EC" id="3.1.3.12"/>
    </reaction>
</comment>
<keyword evidence="5" id="KW-1185">Reference proteome</keyword>
<keyword evidence="3" id="KW-0460">Magnesium</keyword>
<dbReference type="AlphaFoldDB" id="A0A6L9S4H0"/>
<gene>
    <name evidence="4" type="primary">otsB</name>
    <name evidence="4" type="ORF">G1H10_01905</name>
</gene>
<evidence type="ECO:0000313" key="5">
    <source>
        <dbReference type="Proteomes" id="UP000475214"/>
    </source>
</evidence>
<organism evidence="4 5">
    <name type="scientific">Phytoactinopolyspora halotolerans</name>
    <dbReference type="NCBI Taxonomy" id="1981512"/>
    <lineage>
        <taxon>Bacteria</taxon>
        <taxon>Bacillati</taxon>
        <taxon>Actinomycetota</taxon>
        <taxon>Actinomycetes</taxon>
        <taxon>Jiangellales</taxon>
        <taxon>Jiangellaceae</taxon>
        <taxon>Phytoactinopolyspora</taxon>
    </lineage>
</organism>
<dbReference type="PANTHER" id="PTHR43768">
    <property type="entry name" value="TREHALOSE 6-PHOSPHATE PHOSPHATASE"/>
    <property type="match status" value="1"/>
</dbReference>
<dbReference type="GO" id="GO:0005992">
    <property type="term" value="P:trehalose biosynthetic process"/>
    <property type="evidence" value="ECO:0007669"/>
    <property type="project" value="UniProtKB-UniPathway"/>
</dbReference>
<dbReference type="InterPro" id="IPR023214">
    <property type="entry name" value="HAD_sf"/>
</dbReference>
<dbReference type="EMBL" id="JAAGOA010000001">
    <property type="protein sequence ID" value="NED98919.1"/>
    <property type="molecule type" value="Genomic_DNA"/>
</dbReference>
<accession>A0A6L9S4H0</accession>
<evidence type="ECO:0000256" key="3">
    <source>
        <dbReference type="RuleBase" id="RU361117"/>
    </source>
</evidence>
<dbReference type="RefSeq" id="WP_163731788.1">
    <property type="nucleotide sequence ID" value="NZ_JAAGOA010000001.1"/>
</dbReference>
<sequence>MPETKPDVAPIRAALAPLLPHTLVALDFDGVLAPIVPRPEDARALPQAAHVLTEVARRVARVAIVTGRPALDAVRFGALEKVPGLVVCGHYGLERWRDGRVESPGEAAGIVEARSRATALIRDFPGTTIEDKGHSVAIHTRRADHPDAAFTALRPHAEAIAADTGLQLTPGRLVLELRPTGVDKGAALRDLVQEVSARAVVYAGDDLGDLPAVAAVRSLRTDGVTGVVVYSDSSEAVPEFREQADLVVDGPAGVLGVLQDLLIS</sequence>
<name>A0A6L9S4H0_9ACTN</name>
<comment type="caution">
    <text evidence="4">The sequence shown here is derived from an EMBL/GenBank/DDBJ whole genome shotgun (WGS) entry which is preliminary data.</text>
</comment>
<comment type="function">
    <text evidence="2 3">Removes the phosphate from trehalose 6-phosphate to produce free trehalose.</text>
</comment>
<dbReference type="InterPro" id="IPR036412">
    <property type="entry name" value="HAD-like_sf"/>
</dbReference>
<dbReference type="GO" id="GO:0004805">
    <property type="term" value="F:trehalose-phosphatase activity"/>
    <property type="evidence" value="ECO:0007669"/>
    <property type="project" value="UniProtKB-EC"/>
</dbReference>
<dbReference type="PANTHER" id="PTHR43768:SF3">
    <property type="entry name" value="TREHALOSE 6-PHOSPHATE PHOSPHATASE"/>
    <property type="match status" value="1"/>
</dbReference>
<proteinExistence type="inferred from homology"/>
<keyword evidence="1 3" id="KW-0378">Hydrolase</keyword>
<dbReference type="EC" id="3.1.3.12" evidence="3"/>
<evidence type="ECO:0000256" key="1">
    <source>
        <dbReference type="ARBA" id="ARBA00022801"/>
    </source>
</evidence>
<dbReference type="Pfam" id="PF02358">
    <property type="entry name" value="Trehalose_PPase"/>
    <property type="match status" value="1"/>
</dbReference>
<dbReference type="InterPro" id="IPR044651">
    <property type="entry name" value="OTSB-like"/>
</dbReference>
<comment type="pathway">
    <text evidence="3">Glycan biosynthesis; trehalose biosynthesis.</text>
</comment>
<comment type="cofactor">
    <cofactor evidence="3">
        <name>Mg(2+)</name>
        <dbReference type="ChEBI" id="CHEBI:18420"/>
    </cofactor>
</comment>
<dbReference type="NCBIfam" id="TIGR00685">
    <property type="entry name" value="T6PP"/>
    <property type="match status" value="1"/>
</dbReference>
<dbReference type="GO" id="GO:0046872">
    <property type="term" value="F:metal ion binding"/>
    <property type="evidence" value="ECO:0007669"/>
    <property type="project" value="UniProtKB-KW"/>
</dbReference>
<evidence type="ECO:0000313" key="4">
    <source>
        <dbReference type="EMBL" id="NED98919.1"/>
    </source>
</evidence>